<dbReference type="EMBL" id="MT520819">
    <property type="protein sequence ID" value="QKW93935.1"/>
    <property type="molecule type" value="Genomic_DNA"/>
</dbReference>
<proteinExistence type="predicted"/>
<organism evidence="1">
    <name type="scientific">Vitiosangium cumulatum</name>
    <dbReference type="NCBI Taxonomy" id="1867796"/>
    <lineage>
        <taxon>Bacteria</taxon>
        <taxon>Pseudomonadati</taxon>
        <taxon>Myxococcota</taxon>
        <taxon>Myxococcia</taxon>
        <taxon>Myxococcales</taxon>
        <taxon>Cystobacterineae</taxon>
        <taxon>Archangiaceae</taxon>
        <taxon>Vitiosangium</taxon>
    </lineage>
</organism>
<name>A0A7D5BET7_9BACT</name>
<reference evidence="1" key="1">
    <citation type="journal article" date="2020" name="Molecules">
        <title>2-Hydroxysorangiadenosine: Structure and Biosynthesis of a Myxobacterial Sesquiterpene-Nucleoside.</title>
        <authorList>
            <person name="Okoth D.A."/>
            <person name="Hug J.J."/>
            <person name="Garcia R."/>
            <person name="Sproer C."/>
            <person name="Overmann J."/>
            <person name="Muller R."/>
        </authorList>
    </citation>
    <scope>NUCLEOTIDE SEQUENCE</scope>
    <source>
        <strain evidence="1">MCy10943</strain>
    </source>
</reference>
<sequence>MFPTCAVNVGKHDGDTQKLSPGNSLFNVFFTGPRCALLPLMKNAGRALLRWRFRAGWMAVLLLTAGQAPAREYGSGSHTAAWCRSDVVDLGLAAMEYGQQFVVTCEEEAGPSRFFYPGSGCARVEGMSFDIHRDNWSSNYLNYDDPKDPSNAGLLTRQGYISLQLADPTAYKALALLKGYQVTGRAALLQRFRHDFLRQILDKQLPSTALGLGATQTFQASFFPDPGRDVTLDATGAFANSSTLDGGADGVLGTADDVLTWRWNGHAVFNSAALVEALATYVELTGDTHVLPAIERAGRFLLRLERRTATGEPEGSWAYGIAPANGYPDRMTTGIIGLTLLKLSALESLPGAADFRAGALRSAAWLRQQPPAWVDPVSTGAELQVLLAAGEQTAAIDAANALLARMTTPENLPWGDHRFGEDPHAVGGIASQWGSGSLQSPWFATYNVAGLLVLGRATGELRYTAAATLLVGWLADKMAVSRRDEAAVGVQDLRGGLARIRGGSWWGLIPETYEPSTGTYVDWNGTLQRTVPGLVLDWVAEPGVVLDQRPSSWLEATSSLDFERLLHDRVRADPYYAHISQVYPWNGWTLVPRNLGEVSPSINPLLADDAALALLDYVLLSRSPSP</sequence>
<evidence type="ECO:0000313" key="1">
    <source>
        <dbReference type="EMBL" id="QKW93935.1"/>
    </source>
</evidence>
<dbReference type="SUPFAM" id="SSF48208">
    <property type="entry name" value="Six-hairpin glycosidases"/>
    <property type="match status" value="1"/>
</dbReference>
<accession>A0A7D5BET7</accession>
<dbReference type="GO" id="GO:0005975">
    <property type="term" value="P:carbohydrate metabolic process"/>
    <property type="evidence" value="ECO:0007669"/>
    <property type="project" value="InterPro"/>
</dbReference>
<dbReference type="AlphaFoldDB" id="A0A7D5BET7"/>
<protein>
    <submittedName>
        <fullName evidence="1">Uncharacterized protein</fullName>
    </submittedName>
</protein>
<dbReference type="InterPro" id="IPR008928">
    <property type="entry name" value="6-hairpin_glycosidase_sf"/>
</dbReference>